<organism evidence="7 8">
    <name type="scientific">Ectocarpus siliculosus</name>
    <name type="common">Brown alga</name>
    <name type="synonym">Conferva siliculosa</name>
    <dbReference type="NCBI Taxonomy" id="2880"/>
    <lineage>
        <taxon>Eukaryota</taxon>
        <taxon>Sar</taxon>
        <taxon>Stramenopiles</taxon>
        <taxon>Ochrophyta</taxon>
        <taxon>PX clade</taxon>
        <taxon>Phaeophyceae</taxon>
        <taxon>Ectocarpales</taxon>
        <taxon>Ectocarpaceae</taxon>
        <taxon>Ectocarpus</taxon>
    </lineage>
</organism>
<feature type="transmembrane region" description="Helical" evidence="6">
    <location>
        <begin position="49"/>
        <end position="69"/>
    </location>
</feature>
<dbReference type="Proteomes" id="UP000002630">
    <property type="component" value="Linkage Group LG27"/>
</dbReference>
<feature type="transmembrane region" description="Helical" evidence="6">
    <location>
        <begin position="75"/>
        <end position="99"/>
    </location>
</feature>
<dbReference type="Pfam" id="PF03619">
    <property type="entry name" value="Solute_trans_a"/>
    <property type="match status" value="1"/>
</dbReference>
<evidence type="ECO:0000256" key="4">
    <source>
        <dbReference type="ARBA" id="ARBA00023136"/>
    </source>
</evidence>
<comment type="subcellular location">
    <subcellularLocation>
        <location evidence="1">Membrane</location>
        <topology evidence="1">Multi-pass membrane protein</topology>
    </subcellularLocation>
</comment>
<sequence length="483" mass="51776">MGSGGAAAWVESPLALVLAVCASVLALALGSRNMLLHARNYNFPRTQKYIFRILIVVPVYAICSCIAIIGSTGDVVVVALIVRDCYEAFVVYSFLTLILEHAGGDYNCIEQIKHLPPVPHPFPLCCLARVRRDGTLLRLSKQSTLQFVVVKPTMAILSLLALALGQYYSDSFQVTLLVVYNSSYSVALYGLLMFYRACGPLLAPFRPVQKFFAVKSIIFATYWQNVVVHFIPGLSSEQILLWNDWLICMELVAFALLLNSAFPWHDFIMEHHDKPVLENVREMINVRDVFQDAYHSFMPSYQDYVVARDDLDPNTPVAGGGGGVARPAGGSGGKKESRVVRTRTFLIGNLDRGNMSKPTLSTDGTQSTDESDNPAAGGGSHPAKGGRGRLSVDDEDLEGGLDEDWGHDVNVIELQNRLPDTSSSRGGGKSKPKPKRSKGAAAAATEVEAAAAAAAAAAQEETAAAAAAQSGTAASQGVAGVAV</sequence>
<feature type="region of interest" description="Disordered" evidence="5">
    <location>
        <begin position="350"/>
        <end position="445"/>
    </location>
</feature>
<evidence type="ECO:0000256" key="5">
    <source>
        <dbReference type="SAM" id="MobiDB-lite"/>
    </source>
</evidence>
<feature type="region of interest" description="Disordered" evidence="5">
    <location>
        <begin position="459"/>
        <end position="483"/>
    </location>
</feature>
<evidence type="ECO:0000256" key="2">
    <source>
        <dbReference type="ARBA" id="ARBA00022692"/>
    </source>
</evidence>
<protein>
    <submittedName>
        <fullName evidence="7">Uncharacterized protein</fullName>
    </submittedName>
</protein>
<feature type="transmembrane region" description="Helical" evidence="6">
    <location>
        <begin position="174"/>
        <end position="195"/>
    </location>
</feature>
<evidence type="ECO:0000256" key="6">
    <source>
        <dbReference type="SAM" id="Phobius"/>
    </source>
</evidence>
<name>D8LQ46_ECTSI</name>
<dbReference type="STRING" id="2880.D8LQ46"/>
<keyword evidence="8" id="KW-1185">Reference proteome</keyword>
<dbReference type="OrthoDB" id="5348404at2759"/>
<feature type="compositionally biased region" description="Gly residues" evidence="5">
    <location>
        <begin position="318"/>
        <end position="332"/>
    </location>
</feature>
<evidence type="ECO:0000313" key="8">
    <source>
        <dbReference type="Proteomes" id="UP000002630"/>
    </source>
</evidence>
<dbReference type="GO" id="GO:0016020">
    <property type="term" value="C:membrane"/>
    <property type="evidence" value="ECO:0007669"/>
    <property type="project" value="UniProtKB-SubCell"/>
</dbReference>
<gene>
    <name evidence="7" type="ORF">Esi_0059_0035</name>
</gene>
<keyword evidence="2 6" id="KW-0812">Transmembrane</keyword>
<evidence type="ECO:0000313" key="7">
    <source>
        <dbReference type="EMBL" id="CBN77426.1"/>
    </source>
</evidence>
<feature type="region of interest" description="Disordered" evidence="5">
    <location>
        <begin position="315"/>
        <end position="338"/>
    </location>
</feature>
<accession>D8LQ46</accession>
<keyword evidence="4 6" id="KW-0472">Membrane</keyword>
<dbReference type="InterPro" id="IPR005178">
    <property type="entry name" value="Ostalpha/TMEM184C"/>
</dbReference>
<feature type="transmembrane region" description="Helical" evidence="6">
    <location>
        <begin position="216"/>
        <end position="234"/>
    </location>
</feature>
<dbReference type="eggNOG" id="KOG2641">
    <property type="taxonomic scope" value="Eukaryota"/>
</dbReference>
<dbReference type="SMART" id="SM01417">
    <property type="entry name" value="Solute_trans_a"/>
    <property type="match status" value="1"/>
</dbReference>
<evidence type="ECO:0000256" key="1">
    <source>
        <dbReference type="ARBA" id="ARBA00004141"/>
    </source>
</evidence>
<feature type="compositionally biased region" description="Acidic residues" evidence="5">
    <location>
        <begin position="393"/>
        <end position="405"/>
    </location>
</feature>
<feature type="transmembrane region" description="Helical" evidence="6">
    <location>
        <begin position="148"/>
        <end position="168"/>
    </location>
</feature>
<feature type="compositionally biased region" description="Basic residues" evidence="5">
    <location>
        <begin position="428"/>
        <end position="438"/>
    </location>
</feature>
<dbReference type="AlphaFoldDB" id="D8LQ46"/>
<dbReference type="EMBL" id="FN648807">
    <property type="protein sequence ID" value="CBN77426.1"/>
    <property type="molecule type" value="Genomic_DNA"/>
</dbReference>
<dbReference type="EMBL" id="FN649752">
    <property type="protein sequence ID" value="CBN77426.1"/>
    <property type="molecule type" value="Genomic_DNA"/>
</dbReference>
<proteinExistence type="predicted"/>
<dbReference type="PANTHER" id="PTHR23423">
    <property type="entry name" value="ORGANIC SOLUTE TRANSPORTER-RELATED"/>
    <property type="match status" value="1"/>
</dbReference>
<evidence type="ECO:0000256" key="3">
    <source>
        <dbReference type="ARBA" id="ARBA00022989"/>
    </source>
</evidence>
<reference evidence="7 8" key="1">
    <citation type="journal article" date="2010" name="Nature">
        <title>The Ectocarpus genome and the independent evolution of multicellularity in brown algae.</title>
        <authorList>
            <person name="Cock J.M."/>
            <person name="Sterck L."/>
            <person name="Rouze P."/>
            <person name="Scornet D."/>
            <person name="Allen A.E."/>
            <person name="Amoutzias G."/>
            <person name="Anthouard V."/>
            <person name="Artiguenave F."/>
            <person name="Aury J.M."/>
            <person name="Badger J.H."/>
            <person name="Beszteri B."/>
            <person name="Billiau K."/>
            <person name="Bonnet E."/>
            <person name="Bothwell J.H."/>
            <person name="Bowler C."/>
            <person name="Boyen C."/>
            <person name="Brownlee C."/>
            <person name="Carrano C.J."/>
            <person name="Charrier B."/>
            <person name="Cho G.Y."/>
            <person name="Coelho S.M."/>
            <person name="Collen J."/>
            <person name="Corre E."/>
            <person name="Da Silva C."/>
            <person name="Delage L."/>
            <person name="Delaroque N."/>
            <person name="Dittami S.M."/>
            <person name="Doulbeau S."/>
            <person name="Elias M."/>
            <person name="Farnham G."/>
            <person name="Gachon C.M."/>
            <person name="Gschloessl B."/>
            <person name="Heesch S."/>
            <person name="Jabbari K."/>
            <person name="Jubin C."/>
            <person name="Kawai H."/>
            <person name="Kimura K."/>
            <person name="Kloareg B."/>
            <person name="Kupper F.C."/>
            <person name="Lang D."/>
            <person name="Le Bail A."/>
            <person name="Leblanc C."/>
            <person name="Lerouge P."/>
            <person name="Lohr M."/>
            <person name="Lopez P.J."/>
            <person name="Martens C."/>
            <person name="Maumus F."/>
            <person name="Michel G."/>
            <person name="Miranda-Saavedra D."/>
            <person name="Morales J."/>
            <person name="Moreau H."/>
            <person name="Motomura T."/>
            <person name="Nagasato C."/>
            <person name="Napoli C.A."/>
            <person name="Nelson D.R."/>
            <person name="Nyvall-Collen P."/>
            <person name="Peters A.F."/>
            <person name="Pommier C."/>
            <person name="Potin P."/>
            <person name="Poulain J."/>
            <person name="Quesneville H."/>
            <person name="Read B."/>
            <person name="Rensing S.A."/>
            <person name="Ritter A."/>
            <person name="Rousvoal S."/>
            <person name="Samanta M."/>
            <person name="Samson G."/>
            <person name="Schroeder D.C."/>
            <person name="Segurens B."/>
            <person name="Strittmatter M."/>
            <person name="Tonon T."/>
            <person name="Tregear J.W."/>
            <person name="Valentin K."/>
            <person name="von Dassow P."/>
            <person name="Yamagishi T."/>
            <person name="Van de Peer Y."/>
            <person name="Wincker P."/>
        </authorList>
    </citation>
    <scope>NUCLEOTIDE SEQUENCE [LARGE SCALE GENOMIC DNA]</scope>
    <source>
        <strain evidence="8">Ec32 / CCAP1310/4</strain>
    </source>
</reference>
<feature type="compositionally biased region" description="Polar residues" evidence="5">
    <location>
        <begin position="356"/>
        <end position="368"/>
    </location>
</feature>
<dbReference type="OMA" id="CEQRYII"/>
<feature type="transmembrane region" description="Helical" evidence="6">
    <location>
        <begin position="6"/>
        <end position="29"/>
    </location>
</feature>
<dbReference type="InParanoid" id="D8LQ46"/>
<keyword evidence="3 6" id="KW-1133">Transmembrane helix</keyword>